<keyword evidence="3 5" id="KW-0067">ATP-binding</keyword>
<dbReference type="Proteomes" id="UP000503088">
    <property type="component" value="Chromosome"/>
</dbReference>
<sequence>MKVQLKDIRQSYPTSDGRRSVLQDIQLSVREGEFVSLIGPSGCGKSTLFNILSGLETPDHGSVIKDDRVITGETGHVGYMMQQDCLFPWRTVLGNAVVAAEAAGKGRKEALERAKELLPIFGLEDFADEYPTRLSGGMRQRVALLRTVVSERDVWLLDEPMGALDAITREQMQDWLLAIWSRFRQTILFITHSIDEALYLSDRVILLTSRPASIQGEMTVDLPRPRSRSLVTQPQFLRLKEEIWSQLHHV</sequence>
<keyword evidence="2" id="KW-0547">Nucleotide-binding</keyword>
<evidence type="ECO:0000256" key="3">
    <source>
        <dbReference type="ARBA" id="ARBA00022840"/>
    </source>
</evidence>
<evidence type="ECO:0000256" key="2">
    <source>
        <dbReference type="ARBA" id="ARBA00022741"/>
    </source>
</evidence>
<gene>
    <name evidence="5" type="ORF">GXN76_03785</name>
</gene>
<dbReference type="PROSITE" id="PS50893">
    <property type="entry name" value="ABC_TRANSPORTER_2"/>
    <property type="match status" value="1"/>
</dbReference>
<feature type="domain" description="ABC transporter" evidence="4">
    <location>
        <begin position="3"/>
        <end position="234"/>
    </location>
</feature>
<evidence type="ECO:0000313" key="6">
    <source>
        <dbReference type="Proteomes" id="UP000503088"/>
    </source>
</evidence>
<dbReference type="CDD" id="cd03293">
    <property type="entry name" value="ABC_NrtD_SsuB_transporters"/>
    <property type="match status" value="1"/>
</dbReference>
<dbReference type="EMBL" id="CP048104">
    <property type="protein sequence ID" value="QKG83681.1"/>
    <property type="molecule type" value="Genomic_DNA"/>
</dbReference>
<dbReference type="Pfam" id="PF00005">
    <property type="entry name" value="ABC_tran"/>
    <property type="match status" value="1"/>
</dbReference>
<dbReference type="SUPFAM" id="SSF52540">
    <property type="entry name" value="P-loop containing nucleoside triphosphate hydrolases"/>
    <property type="match status" value="1"/>
</dbReference>
<dbReference type="KEGG" id="kpul:GXN76_03785"/>
<dbReference type="AlphaFoldDB" id="A0A7D3Y8K4"/>
<dbReference type="PROSITE" id="PS00211">
    <property type="entry name" value="ABC_TRANSPORTER_1"/>
    <property type="match status" value="1"/>
</dbReference>
<dbReference type="PANTHER" id="PTHR42788">
    <property type="entry name" value="TAURINE IMPORT ATP-BINDING PROTEIN-RELATED"/>
    <property type="match status" value="1"/>
</dbReference>
<dbReference type="InterPro" id="IPR003593">
    <property type="entry name" value="AAA+_ATPase"/>
</dbReference>
<evidence type="ECO:0000256" key="1">
    <source>
        <dbReference type="ARBA" id="ARBA00022448"/>
    </source>
</evidence>
<dbReference type="RefSeq" id="WP_173220649.1">
    <property type="nucleotide sequence ID" value="NZ_CP048104.1"/>
</dbReference>
<dbReference type="InterPro" id="IPR003439">
    <property type="entry name" value="ABC_transporter-like_ATP-bd"/>
</dbReference>
<name>A0A7D3Y8K4_9BACL</name>
<evidence type="ECO:0000259" key="4">
    <source>
        <dbReference type="PROSITE" id="PS50893"/>
    </source>
</evidence>
<accession>A0A7D3Y8K4</accession>
<organism evidence="5 6">
    <name type="scientific">Kroppenstedtia pulmonis</name>
    <dbReference type="NCBI Taxonomy" id="1380685"/>
    <lineage>
        <taxon>Bacteria</taxon>
        <taxon>Bacillati</taxon>
        <taxon>Bacillota</taxon>
        <taxon>Bacilli</taxon>
        <taxon>Bacillales</taxon>
        <taxon>Thermoactinomycetaceae</taxon>
        <taxon>Kroppenstedtia</taxon>
    </lineage>
</organism>
<dbReference type="GO" id="GO:0016887">
    <property type="term" value="F:ATP hydrolysis activity"/>
    <property type="evidence" value="ECO:0007669"/>
    <property type="project" value="InterPro"/>
</dbReference>
<dbReference type="InterPro" id="IPR027417">
    <property type="entry name" value="P-loop_NTPase"/>
</dbReference>
<dbReference type="InterPro" id="IPR017871">
    <property type="entry name" value="ABC_transporter-like_CS"/>
</dbReference>
<proteinExistence type="predicted"/>
<protein>
    <submittedName>
        <fullName evidence="5">ABC transporter ATP-binding protein</fullName>
    </submittedName>
</protein>
<dbReference type="GO" id="GO:0005524">
    <property type="term" value="F:ATP binding"/>
    <property type="evidence" value="ECO:0007669"/>
    <property type="project" value="UniProtKB-KW"/>
</dbReference>
<dbReference type="SMART" id="SM00382">
    <property type="entry name" value="AAA"/>
    <property type="match status" value="1"/>
</dbReference>
<dbReference type="PANTHER" id="PTHR42788:SF2">
    <property type="entry name" value="ABC TRANSPORTER ATP-BINDING PROTEIN"/>
    <property type="match status" value="1"/>
</dbReference>
<dbReference type="InterPro" id="IPR050166">
    <property type="entry name" value="ABC_transporter_ATP-bind"/>
</dbReference>
<dbReference type="Gene3D" id="3.40.50.300">
    <property type="entry name" value="P-loop containing nucleotide triphosphate hydrolases"/>
    <property type="match status" value="1"/>
</dbReference>
<keyword evidence="1" id="KW-0813">Transport</keyword>
<evidence type="ECO:0000313" key="5">
    <source>
        <dbReference type="EMBL" id="QKG83681.1"/>
    </source>
</evidence>
<reference evidence="5 6" key="1">
    <citation type="submission" date="2020-01" db="EMBL/GenBank/DDBJ databases">
        <authorList>
            <person name="Gulvik C.A."/>
            <person name="Batra D.G."/>
        </authorList>
    </citation>
    <scope>NUCLEOTIDE SEQUENCE [LARGE SCALE GENOMIC DNA]</scope>
    <source>
        <strain evidence="5 6">W9323</strain>
    </source>
</reference>
<keyword evidence="6" id="KW-1185">Reference proteome</keyword>